<accession>A0AAD6Q310</accession>
<feature type="region of interest" description="Disordered" evidence="1">
    <location>
        <begin position="71"/>
        <end position="100"/>
    </location>
</feature>
<evidence type="ECO:0000313" key="2">
    <source>
        <dbReference type="EMBL" id="KAJ6977046.1"/>
    </source>
</evidence>
<name>A0AAD6Q310_9ROSI</name>
<organism evidence="2 3">
    <name type="scientific">Populus alba x Populus x berolinensis</name>
    <dbReference type="NCBI Taxonomy" id="444605"/>
    <lineage>
        <taxon>Eukaryota</taxon>
        <taxon>Viridiplantae</taxon>
        <taxon>Streptophyta</taxon>
        <taxon>Embryophyta</taxon>
        <taxon>Tracheophyta</taxon>
        <taxon>Spermatophyta</taxon>
        <taxon>Magnoliopsida</taxon>
        <taxon>eudicotyledons</taxon>
        <taxon>Gunneridae</taxon>
        <taxon>Pentapetalae</taxon>
        <taxon>rosids</taxon>
        <taxon>fabids</taxon>
        <taxon>Malpighiales</taxon>
        <taxon>Salicaceae</taxon>
        <taxon>Saliceae</taxon>
        <taxon>Populus</taxon>
    </lineage>
</organism>
<dbReference type="Proteomes" id="UP001164929">
    <property type="component" value="Chromosome 12"/>
</dbReference>
<evidence type="ECO:0000256" key="1">
    <source>
        <dbReference type="SAM" id="MobiDB-lite"/>
    </source>
</evidence>
<protein>
    <submittedName>
        <fullName evidence="2">Uncharacterized protein</fullName>
    </submittedName>
</protein>
<proteinExistence type="predicted"/>
<sequence>MPTLGQRLGSFPTESMAEILPRCREDYPLPPPINRGFVDDLREVKLESKVRKKKKNQPSLPRFLQFLPLSLSPMLQPPNEATTSSTTGIHPNNKSAIPHA</sequence>
<gene>
    <name evidence="2" type="ORF">NC653_029051</name>
</gene>
<keyword evidence="3" id="KW-1185">Reference proteome</keyword>
<dbReference type="EMBL" id="JAQIZT010000012">
    <property type="protein sequence ID" value="KAJ6977046.1"/>
    <property type="molecule type" value="Genomic_DNA"/>
</dbReference>
<evidence type="ECO:0000313" key="3">
    <source>
        <dbReference type="Proteomes" id="UP001164929"/>
    </source>
</evidence>
<feature type="compositionally biased region" description="Polar residues" evidence="1">
    <location>
        <begin position="79"/>
        <end position="100"/>
    </location>
</feature>
<reference evidence="2" key="1">
    <citation type="journal article" date="2023" name="Mol. Ecol. Resour.">
        <title>Chromosome-level genome assembly of a triploid poplar Populus alba 'Berolinensis'.</title>
        <authorList>
            <person name="Chen S."/>
            <person name="Yu Y."/>
            <person name="Wang X."/>
            <person name="Wang S."/>
            <person name="Zhang T."/>
            <person name="Zhou Y."/>
            <person name="He R."/>
            <person name="Meng N."/>
            <person name="Wang Y."/>
            <person name="Liu W."/>
            <person name="Liu Z."/>
            <person name="Liu J."/>
            <person name="Guo Q."/>
            <person name="Huang H."/>
            <person name="Sederoff R.R."/>
            <person name="Wang G."/>
            <person name="Qu G."/>
            <person name="Chen S."/>
        </authorList>
    </citation>
    <scope>NUCLEOTIDE SEQUENCE</scope>
    <source>
        <strain evidence="2">SC-2020</strain>
    </source>
</reference>
<comment type="caution">
    <text evidence="2">The sequence shown here is derived from an EMBL/GenBank/DDBJ whole genome shotgun (WGS) entry which is preliminary data.</text>
</comment>
<dbReference type="AlphaFoldDB" id="A0AAD6Q310"/>